<dbReference type="PANTHER" id="PTHR47022:SF1">
    <property type="entry name" value="BTB AND MATH DOMAIN-CONTAINING PROTEIN 36-RELATED"/>
    <property type="match status" value="1"/>
</dbReference>
<dbReference type="Pfam" id="PF00917">
    <property type="entry name" value="MATH"/>
    <property type="match status" value="1"/>
</dbReference>
<dbReference type="EMBL" id="BTSX01000005">
    <property type="protein sequence ID" value="GMT02205.1"/>
    <property type="molecule type" value="Genomic_DNA"/>
</dbReference>
<evidence type="ECO:0000259" key="2">
    <source>
        <dbReference type="PROSITE" id="PS50144"/>
    </source>
</evidence>
<dbReference type="AlphaFoldDB" id="A0AAV5U7P1"/>
<dbReference type="PROSITE" id="PS50097">
    <property type="entry name" value="BTB"/>
    <property type="match status" value="1"/>
</dbReference>
<dbReference type="InterPro" id="IPR011333">
    <property type="entry name" value="SKP1/BTB/POZ_sf"/>
</dbReference>
<proteinExistence type="predicted"/>
<evidence type="ECO:0000313" key="3">
    <source>
        <dbReference type="EMBL" id="GMT02205.1"/>
    </source>
</evidence>
<reference evidence="3" key="1">
    <citation type="submission" date="2023-10" db="EMBL/GenBank/DDBJ databases">
        <title>Genome assembly of Pristionchus species.</title>
        <authorList>
            <person name="Yoshida K."/>
            <person name="Sommer R.J."/>
        </authorList>
    </citation>
    <scope>NUCLEOTIDE SEQUENCE</scope>
    <source>
        <strain evidence="3">RS0144</strain>
    </source>
</reference>
<dbReference type="Gene3D" id="3.30.710.10">
    <property type="entry name" value="Potassium Channel Kv1.1, Chain A"/>
    <property type="match status" value="1"/>
</dbReference>
<dbReference type="SMART" id="SM00225">
    <property type="entry name" value="BTB"/>
    <property type="match status" value="1"/>
</dbReference>
<feature type="domain" description="BTB" evidence="1">
    <location>
        <begin position="151"/>
        <end position="218"/>
    </location>
</feature>
<evidence type="ECO:0008006" key="5">
    <source>
        <dbReference type="Google" id="ProtNLM"/>
    </source>
</evidence>
<dbReference type="Proteomes" id="UP001432027">
    <property type="component" value="Unassembled WGS sequence"/>
</dbReference>
<dbReference type="InterPro" id="IPR008974">
    <property type="entry name" value="TRAF-like"/>
</dbReference>
<gene>
    <name evidence="3" type="ORF">PENTCL1PPCAC_24379</name>
</gene>
<keyword evidence="4" id="KW-1185">Reference proteome</keyword>
<feature type="non-terminal residue" evidence="3">
    <location>
        <position position="1"/>
    </location>
</feature>
<feature type="domain" description="MATH" evidence="2">
    <location>
        <begin position="4"/>
        <end position="123"/>
    </location>
</feature>
<dbReference type="InterPro" id="IPR000210">
    <property type="entry name" value="BTB/POZ_dom"/>
</dbReference>
<name>A0AAV5U7P1_9BILA</name>
<dbReference type="PANTHER" id="PTHR47022">
    <property type="entry name" value="BTB AND MATH DOMAIN-CONTAINING PROTEIN 36-RELATED"/>
    <property type="match status" value="1"/>
</dbReference>
<accession>A0AAV5U7P1</accession>
<dbReference type="SUPFAM" id="SSF49599">
    <property type="entry name" value="TRAF domain-like"/>
    <property type="match status" value="1"/>
</dbReference>
<dbReference type="SUPFAM" id="SSF54695">
    <property type="entry name" value="POZ domain"/>
    <property type="match status" value="1"/>
</dbReference>
<dbReference type="PROSITE" id="PS50144">
    <property type="entry name" value="MATH"/>
    <property type="match status" value="1"/>
</dbReference>
<organism evidence="3 4">
    <name type="scientific">Pristionchus entomophagus</name>
    <dbReference type="NCBI Taxonomy" id="358040"/>
    <lineage>
        <taxon>Eukaryota</taxon>
        <taxon>Metazoa</taxon>
        <taxon>Ecdysozoa</taxon>
        <taxon>Nematoda</taxon>
        <taxon>Chromadorea</taxon>
        <taxon>Rhabditida</taxon>
        <taxon>Rhabditina</taxon>
        <taxon>Diplogasteromorpha</taxon>
        <taxon>Diplogasteroidea</taxon>
        <taxon>Neodiplogasteridae</taxon>
        <taxon>Pristionchus</taxon>
    </lineage>
</organism>
<dbReference type="InterPro" id="IPR002083">
    <property type="entry name" value="MATH/TRAF_dom"/>
</dbReference>
<comment type="caution">
    <text evidence="3">The sequence shown here is derived from an EMBL/GenBank/DDBJ whole genome shotgun (WGS) entry which is preliminary data.</text>
</comment>
<dbReference type="Gene3D" id="2.60.210.10">
    <property type="entry name" value="Apoptosis, Tumor Necrosis Factor Receptor Associated Protein 2, Chain A"/>
    <property type="match status" value="1"/>
</dbReference>
<protein>
    <recommendedName>
        <fullName evidence="5">BTB domain-containing protein</fullName>
    </recommendedName>
</protein>
<evidence type="ECO:0000259" key="1">
    <source>
        <dbReference type="PROSITE" id="PS50097"/>
    </source>
</evidence>
<sequence length="243" mass="28243">STFDFVLRWEIDNLNAVVAARHAEPKVFVERGFEWIAGVRPKENDEEWAEFILTCKNKSDEWRCEVDVDFVTVRSEGDDHDKRRVTFSNDDNVHDLDFWAWEDLNDPNEGFVNNDMMVVEYRIRIISSEGNEAFESTPIDLSKFYSPNDTSNVTLVIGDNKLRVSKDYLAMHSPVFSAMFFGEYCEKDKEEIEIKEVVYEDFIQLLLIISPTRAKISDSTAHRVLALGDRFQIESIRVEAETH</sequence>
<feature type="non-terminal residue" evidence="3">
    <location>
        <position position="243"/>
    </location>
</feature>
<dbReference type="Pfam" id="PF00651">
    <property type="entry name" value="BTB"/>
    <property type="match status" value="1"/>
</dbReference>
<evidence type="ECO:0000313" key="4">
    <source>
        <dbReference type="Proteomes" id="UP001432027"/>
    </source>
</evidence>